<name>A0ABQ2AH18_9MICC</name>
<dbReference type="PANTHER" id="PTHR43749">
    <property type="entry name" value="RNA-SPLICING LIGASE RTCB"/>
    <property type="match status" value="1"/>
</dbReference>
<evidence type="ECO:0000256" key="2">
    <source>
        <dbReference type="ARBA" id="ARBA00012726"/>
    </source>
</evidence>
<protein>
    <recommendedName>
        <fullName evidence="2">3'-phosphate/5'-hydroxy nucleic acid ligase</fullName>
        <ecNumber evidence="2">6.5.1.8</ecNumber>
    </recommendedName>
</protein>
<keyword evidence="3" id="KW-0436">Ligase</keyword>
<evidence type="ECO:0000256" key="7">
    <source>
        <dbReference type="ARBA" id="ARBA00023134"/>
    </source>
</evidence>
<dbReference type="Gene3D" id="3.90.1860.10">
    <property type="entry name" value="tRNA-splicing ligase RtcB"/>
    <property type="match status" value="1"/>
</dbReference>
<keyword evidence="8" id="KW-0464">Manganese</keyword>
<sequence>MRGIEFRASEAFIDEIPAAYKPIDQVMQDAADLVTVRHKLRQLVNVKGN</sequence>
<evidence type="ECO:0000313" key="11">
    <source>
        <dbReference type="Proteomes" id="UP000643279"/>
    </source>
</evidence>
<proteinExistence type="predicted"/>
<dbReference type="PANTHER" id="PTHR43749:SF2">
    <property type="entry name" value="RNA-SPLICING LIGASE RTCB"/>
    <property type="match status" value="1"/>
</dbReference>
<evidence type="ECO:0000256" key="9">
    <source>
        <dbReference type="ARBA" id="ARBA00047746"/>
    </source>
</evidence>
<keyword evidence="11" id="KW-1185">Reference proteome</keyword>
<dbReference type="Proteomes" id="UP000643279">
    <property type="component" value="Unassembled WGS sequence"/>
</dbReference>
<comment type="cofactor">
    <cofactor evidence="1">
        <name>Mn(2+)</name>
        <dbReference type="ChEBI" id="CHEBI:29035"/>
    </cofactor>
</comment>
<dbReference type="SUPFAM" id="SSF103365">
    <property type="entry name" value="Hypothetical protein PH1602"/>
    <property type="match status" value="1"/>
</dbReference>
<evidence type="ECO:0000313" key="10">
    <source>
        <dbReference type="EMBL" id="GGH91480.1"/>
    </source>
</evidence>
<gene>
    <name evidence="10" type="ORF">GCM10007170_07740</name>
</gene>
<keyword evidence="6" id="KW-0692">RNA repair</keyword>
<evidence type="ECO:0000256" key="6">
    <source>
        <dbReference type="ARBA" id="ARBA00022800"/>
    </source>
</evidence>
<dbReference type="Pfam" id="PF01139">
    <property type="entry name" value="RtcB"/>
    <property type="match status" value="1"/>
</dbReference>
<evidence type="ECO:0000256" key="1">
    <source>
        <dbReference type="ARBA" id="ARBA00001936"/>
    </source>
</evidence>
<comment type="caution">
    <text evidence="10">The sequence shown here is derived from an EMBL/GenBank/DDBJ whole genome shotgun (WGS) entry which is preliminary data.</text>
</comment>
<organism evidence="10 11">
    <name type="scientific">Arthrobacter liuii</name>
    <dbReference type="NCBI Taxonomy" id="1476996"/>
    <lineage>
        <taxon>Bacteria</taxon>
        <taxon>Bacillati</taxon>
        <taxon>Actinomycetota</taxon>
        <taxon>Actinomycetes</taxon>
        <taxon>Micrococcales</taxon>
        <taxon>Micrococcaceae</taxon>
        <taxon>Arthrobacter</taxon>
    </lineage>
</organism>
<dbReference type="InterPro" id="IPR036025">
    <property type="entry name" value="RtcB-like_sf"/>
</dbReference>
<dbReference type="InterPro" id="IPR001233">
    <property type="entry name" value="RtcB"/>
</dbReference>
<dbReference type="EMBL" id="BMFW01000002">
    <property type="protein sequence ID" value="GGH91480.1"/>
    <property type="molecule type" value="Genomic_DNA"/>
</dbReference>
<evidence type="ECO:0000256" key="5">
    <source>
        <dbReference type="ARBA" id="ARBA00022741"/>
    </source>
</evidence>
<reference evidence="11" key="1">
    <citation type="journal article" date="2019" name="Int. J. Syst. Evol. Microbiol.">
        <title>The Global Catalogue of Microorganisms (GCM) 10K type strain sequencing project: providing services to taxonomists for standard genome sequencing and annotation.</title>
        <authorList>
            <consortium name="The Broad Institute Genomics Platform"/>
            <consortium name="The Broad Institute Genome Sequencing Center for Infectious Disease"/>
            <person name="Wu L."/>
            <person name="Ma J."/>
        </authorList>
    </citation>
    <scope>NUCLEOTIDE SEQUENCE [LARGE SCALE GENOMIC DNA]</scope>
    <source>
        <strain evidence="11">CGMCC 1.12778</strain>
    </source>
</reference>
<accession>A0ABQ2AH18</accession>
<dbReference type="EC" id="6.5.1.8" evidence="2"/>
<evidence type="ECO:0000256" key="8">
    <source>
        <dbReference type="ARBA" id="ARBA00023211"/>
    </source>
</evidence>
<evidence type="ECO:0000256" key="4">
    <source>
        <dbReference type="ARBA" id="ARBA00022723"/>
    </source>
</evidence>
<keyword evidence="5" id="KW-0547">Nucleotide-binding</keyword>
<comment type="catalytic activity">
    <reaction evidence="9">
        <text>a 3'-end 3'-phospho-ribonucleotide-RNA + a 5'-end dephospho-ribonucleoside-RNA + GTP = a ribonucleotidyl-ribonucleotide-RNA + GMP + diphosphate</text>
        <dbReference type="Rhea" id="RHEA:68076"/>
        <dbReference type="Rhea" id="RHEA-COMP:10463"/>
        <dbReference type="Rhea" id="RHEA-COMP:13936"/>
        <dbReference type="Rhea" id="RHEA-COMP:17355"/>
        <dbReference type="ChEBI" id="CHEBI:33019"/>
        <dbReference type="ChEBI" id="CHEBI:37565"/>
        <dbReference type="ChEBI" id="CHEBI:58115"/>
        <dbReference type="ChEBI" id="CHEBI:83062"/>
        <dbReference type="ChEBI" id="CHEBI:138284"/>
        <dbReference type="ChEBI" id="CHEBI:173118"/>
        <dbReference type="EC" id="6.5.1.8"/>
    </reaction>
</comment>
<keyword evidence="4" id="KW-0479">Metal-binding</keyword>
<keyword evidence="7" id="KW-0342">GTP-binding</keyword>
<evidence type="ECO:0000256" key="3">
    <source>
        <dbReference type="ARBA" id="ARBA00022598"/>
    </source>
</evidence>
<dbReference type="InterPro" id="IPR052915">
    <property type="entry name" value="RtcB-like"/>
</dbReference>